<organism evidence="5 6">
    <name type="scientific">Actinoplanes missouriensis (strain ATCC 14538 / DSM 43046 / CBS 188.64 / JCM 3121 / NBRC 102363 / NCIMB 12654 / NRRL B-3342 / UNCC 431)</name>
    <dbReference type="NCBI Taxonomy" id="512565"/>
    <lineage>
        <taxon>Bacteria</taxon>
        <taxon>Bacillati</taxon>
        <taxon>Actinomycetota</taxon>
        <taxon>Actinomycetes</taxon>
        <taxon>Micromonosporales</taxon>
        <taxon>Micromonosporaceae</taxon>
        <taxon>Actinoplanes</taxon>
    </lineage>
</organism>
<gene>
    <name evidence="5" type="ordered locus">AMIS_59680</name>
</gene>
<dbReference type="PROSITE" id="PS51257">
    <property type="entry name" value="PROKAR_LIPOPROTEIN"/>
    <property type="match status" value="1"/>
</dbReference>
<dbReference type="RefSeq" id="WP_014446075.1">
    <property type="nucleotide sequence ID" value="NC_017093.1"/>
</dbReference>
<dbReference type="Pfam" id="PF13458">
    <property type="entry name" value="Peripla_BP_6"/>
    <property type="match status" value="1"/>
</dbReference>
<evidence type="ECO:0000313" key="6">
    <source>
        <dbReference type="Proteomes" id="UP000007882"/>
    </source>
</evidence>
<dbReference type="Proteomes" id="UP000007882">
    <property type="component" value="Chromosome"/>
</dbReference>
<dbReference type="AlphaFoldDB" id="I0HDV1"/>
<evidence type="ECO:0000256" key="2">
    <source>
        <dbReference type="ARBA" id="ARBA00022729"/>
    </source>
</evidence>
<reference evidence="5 6" key="1">
    <citation type="submission" date="2012-02" db="EMBL/GenBank/DDBJ databases">
        <title>Complete genome sequence of Actinoplanes missouriensis 431 (= NBRC 102363).</title>
        <authorList>
            <person name="Ohnishi Y."/>
            <person name="Ishikawa J."/>
            <person name="Sekine M."/>
            <person name="Hosoyama A."/>
            <person name="Harada T."/>
            <person name="Narita H."/>
            <person name="Hata T."/>
            <person name="Konno Y."/>
            <person name="Tutikane K."/>
            <person name="Fujita N."/>
            <person name="Horinouchi S."/>
            <person name="Hayakawa M."/>
        </authorList>
    </citation>
    <scope>NUCLEOTIDE SEQUENCE [LARGE SCALE GENOMIC DNA]</scope>
    <source>
        <strain evidence="6">ATCC 14538 / DSM 43046 / CBS 188.64 / JCM 3121 / NBRC 102363 / NCIMB 12654 / NRRL B-3342 / UNCC 431</strain>
    </source>
</reference>
<dbReference type="InterPro" id="IPR028081">
    <property type="entry name" value="Leu-bd"/>
</dbReference>
<accession>I0HDV1</accession>
<evidence type="ECO:0000256" key="1">
    <source>
        <dbReference type="ARBA" id="ARBA00010062"/>
    </source>
</evidence>
<dbReference type="SUPFAM" id="SSF53822">
    <property type="entry name" value="Periplasmic binding protein-like I"/>
    <property type="match status" value="1"/>
</dbReference>
<evidence type="ECO:0000313" key="5">
    <source>
        <dbReference type="EMBL" id="BAL91188.1"/>
    </source>
</evidence>
<keyword evidence="2 3" id="KW-0732">Signal</keyword>
<dbReference type="PATRIC" id="fig|512565.3.peg.5962"/>
<evidence type="ECO:0000256" key="3">
    <source>
        <dbReference type="SAM" id="SignalP"/>
    </source>
</evidence>
<dbReference type="HOGENOM" id="CLU_047218_1_0_11"/>
<feature type="chain" id="PRO_5003628031" evidence="3">
    <location>
        <begin position="23"/>
        <end position="413"/>
    </location>
</feature>
<dbReference type="OrthoDB" id="7337537at2"/>
<feature type="domain" description="Leucine-binding protein" evidence="4">
    <location>
        <begin position="41"/>
        <end position="368"/>
    </location>
</feature>
<dbReference type="InterPro" id="IPR028082">
    <property type="entry name" value="Peripla_BP_I"/>
</dbReference>
<dbReference type="KEGG" id="ams:AMIS_59680"/>
<dbReference type="InterPro" id="IPR051010">
    <property type="entry name" value="BCAA_transport"/>
</dbReference>
<sequence>MHSNRVLFRALTVLVVASVAAAGCGGTSSTETTTSTLTKPPITIGFLNPSGGPVPQPGTDTGVQAAQSYINGEFGGINGHPIEVVPCDTDTTPEKAQSCANTFVEKKVVAVLDGYNLSSSAALPPLTAAQIPLVGMIPFDSVTGAKPENRVFFAAPQASFLVGALQAFQSEGKKSVTLALVDTPSSHQTIDTLLPALSTALGIRAKGIYFSPTSPNFTAVASAIAKDNPDVGGLVAAPSEAVCTALVKALRQLNYQGEIFTAACTDYIKDAPEQAAGGALYSSNWLPTAARYAPPEVQSDLAIAEKHIAAVEGGTAGYYAYGEFALLVNLAKALTASGATASVTGADVLKTLKALKDFPSFLGPKITCGSATSPNCTTQMLLFSVQPDGSTKPVTDTWITPAAQVLGAIPGAV</sequence>
<dbReference type="Gene3D" id="3.40.50.2300">
    <property type="match status" value="2"/>
</dbReference>
<dbReference type="eggNOG" id="COG0683">
    <property type="taxonomic scope" value="Bacteria"/>
</dbReference>
<proteinExistence type="inferred from homology"/>
<name>I0HDV1_ACTM4</name>
<dbReference type="PANTHER" id="PTHR30483:SF6">
    <property type="entry name" value="PERIPLASMIC BINDING PROTEIN OF ABC TRANSPORTER FOR NATURAL AMINO ACIDS"/>
    <property type="match status" value="1"/>
</dbReference>
<comment type="similarity">
    <text evidence="1">Belongs to the leucine-binding protein family.</text>
</comment>
<dbReference type="PANTHER" id="PTHR30483">
    <property type="entry name" value="LEUCINE-SPECIFIC-BINDING PROTEIN"/>
    <property type="match status" value="1"/>
</dbReference>
<dbReference type="EMBL" id="AP012319">
    <property type="protein sequence ID" value="BAL91188.1"/>
    <property type="molecule type" value="Genomic_DNA"/>
</dbReference>
<feature type="signal peptide" evidence="3">
    <location>
        <begin position="1"/>
        <end position="22"/>
    </location>
</feature>
<evidence type="ECO:0000259" key="4">
    <source>
        <dbReference type="Pfam" id="PF13458"/>
    </source>
</evidence>
<keyword evidence="6" id="KW-1185">Reference proteome</keyword>
<protein>
    <submittedName>
        <fullName evidence="5">Putative ABC transporter substrate-binding protein</fullName>
    </submittedName>
</protein>
<dbReference type="STRING" id="512565.AMIS_59680"/>